<dbReference type="Pfam" id="PF05024">
    <property type="entry name" value="Gpi1"/>
    <property type="match status" value="1"/>
</dbReference>
<name>B7GAD8_PHATC</name>
<dbReference type="InParanoid" id="B7GAD8"/>
<accession>B7GAD8</accession>
<keyword evidence="1" id="KW-0812">Transmembrane</keyword>
<feature type="transmembrane region" description="Helical" evidence="1">
    <location>
        <begin position="387"/>
        <end position="408"/>
    </location>
</feature>
<keyword evidence="3" id="KW-1185">Reference proteome</keyword>
<keyword evidence="1" id="KW-0472">Membrane</keyword>
<dbReference type="InterPro" id="IPR007720">
    <property type="entry name" value="PigQ/GPI1"/>
</dbReference>
<dbReference type="PANTHER" id="PTHR21329">
    <property type="entry name" value="PHOSPHATIDYLINOSITOL N-ACETYLGLUCOSAMINYLTRANSFERASE SUBUNIT Q-RELATED"/>
    <property type="match status" value="1"/>
</dbReference>
<dbReference type="EMBL" id="CM000624">
    <property type="protein sequence ID" value="EEC44355.1"/>
    <property type="molecule type" value="Genomic_DNA"/>
</dbReference>
<dbReference type="GO" id="GO:0006506">
    <property type="term" value="P:GPI anchor biosynthetic process"/>
    <property type="evidence" value="ECO:0007669"/>
    <property type="project" value="InterPro"/>
</dbReference>
<protein>
    <submittedName>
        <fullName evidence="2">Uncharacterized protein</fullName>
    </submittedName>
</protein>
<reference evidence="2 3" key="1">
    <citation type="journal article" date="2008" name="Nature">
        <title>The Phaeodactylum genome reveals the evolutionary history of diatom genomes.</title>
        <authorList>
            <person name="Bowler C."/>
            <person name="Allen A.E."/>
            <person name="Badger J.H."/>
            <person name="Grimwood J."/>
            <person name="Jabbari K."/>
            <person name="Kuo A."/>
            <person name="Maheswari U."/>
            <person name="Martens C."/>
            <person name="Maumus F."/>
            <person name="Otillar R.P."/>
            <person name="Rayko E."/>
            <person name="Salamov A."/>
            <person name="Vandepoele K."/>
            <person name="Beszteri B."/>
            <person name="Gruber A."/>
            <person name="Heijde M."/>
            <person name="Katinka M."/>
            <person name="Mock T."/>
            <person name="Valentin K."/>
            <person name="Verret F."/>
            <person name="Berges J.A."/>
            <person name="Brownlee C."/>
            <person name="Cadoret J.P."/>
            <person name="Chiovitti A."/>
            <person name="Choi C.J."/>
            <person name="Coesel S."/>
            <person name="De Martino A."/>
            <person name="Detter J.C."/>
            <person name="Durkin C."/>
            <person name="Falciatore A."/>
            <person name="Fournet J."/>
            <person name="Haruta M."/>
            <person name="Huysman M.J."/>
            <person name="Jenkins B.D."/>
            <person name="Jiroutova K."/>
            <person name="Jorgensen R.E."/>
            <person name="Joubert Y."/>
            <person name="Kaplan A."/>
            <person name="Kroger N."/>
            <person name="Kroth P.G."/>
            <person name="La Roche J."/>
            <person name="Lindquist E."/>
            <person name="Lommer M."/>
            <person name="Martin-Jezequel V."/>
            <person name="Lopez P.J."/>
            <person name="Lucas S."/>
            <person name="Mangogna M."/>
            <person name="McGinnis K."/>
            <person name="Medlin L.K."/>
            <person name="Montsant A."/>
            <person name="Oudot-Le Secq M.P."/>
            <person name="Napoli C."/>
            <person name="Obornik M."/>
            <person name="Parker M.S."/>
            <person name="Petit J.L."/>
            <person name="Porcel B.M."/>
            <person name="Poulsen N."/>
            <person name="Robison M."/>
            <person name="Rychlewski L."/>
            <person name="Rynearson T.A."/>
            <person name="Schmutz J."/>
            <person name="Shapiro H."/>
            <person name="Siaut M."/>
            <person name="Stanley M."/>
            <person name="Sussman M.R."/>
            <person name="Taylor A.R."/>
            <person name="Vardi A."/>
            <person name="von Dassow P."/>
            <person name="Vyverman W."/>
            <person name="Willis A."/>
            <person name="Wyrwicz L.S."/>
            <person name="Rokhsar D.S."/>
            <person name="Weissenbach J."/>
            <person name="Armbrust E.V."/>
            <person name="Green B.R."/>
            <person name="Van de Peer Y."/>
            <person name="Grigoriev I.V."/>
        </authorList>
    </citation>
    <scope>NUCLEOTIDE SEQUENCE [LARGE SCALE GENOMIC DNA]</scope>
    <source>
        <strain evidence="2 3">CCAP 1055/1</strain>
    </source>
</reference>
<dbReference type="OrthoDB" id="70250at2759"/>
<proteinExistence type="predicted"/>
<organism evidence="2 3">
    <name type="scientific">Phaeodactylum tricornutum (strain CCAP 1055/1)</name>
    <dbReference type="NCBI Taxonomy" id="556484"/>
    <lineage>
        <taxon>Eukaryota</taxon>
        <taxon>Sar</taxon>
        <taxon>Stramenopiles</taxon>
        <taxon>Ochrophyta</taxon>
        <taxon>Bacillariophyta</taxon>
        <taxon>Bacillariophyceae</taxon>
        <taxon>Bacillariophycidae</taxon>
        <taxon>Naviculales</taxon>
        <taxon>Phaeodactylaceae</taxon>
        <taxon>Phaeodactylum</taxon>
    </lineage>
</organism>
<evidence type="ECO:0000313" key="3">
    <source>
        <dbReference type="Proteomes" id="UP000000759"/>
    </source>
</evidence>
<dbReference type="KEGG" id="pti:PHATRDRAFT_52551"/>
<dbReference type="GO" id="GO:0016020">
    <property type="term" value="C:membrane"/>
    <property type="evidence" value="ECO:0007669"/>
    <property type="project" value="InterPro"/>
</dbReference>
<dbReference type="RefSeq" id="XP_002184177.1">
    <property type="nucleotide sequence ID" value="XM_002184141.1"/>
</dbReference>
<feature type="transmembrane region" description="Helical" evidence="1">
    <location>
        <begin position="466"/>
        <end position="489"/>
    </location>
</feature>
<dbReference type="Proteomes" id="UP000000759">
    <property type="component" value="Chromosome 22"/>
</dbReference>
<dbReference type="HOGENOM" id="CLU_455272_0_0_1"/>
<dbReference type="PANTHER" id="PTHR21329:SF3">
    <property type="entry name" value="PHOSPHATIDYLINOSITOL N-ACETYLGLUCOSAMINYLTRANSFERASE SUBUNIT Q"/>
    <property type="match status" value="1"/>
</dbReference>
<dbReference type="GO" id="GO:0005783">
    <property type="term" value="C:endoplasmic reticulum"/>
    <property type="evidence" value="ECO:0007669"/>
    <property type="project" value="TreeGrafter"/>
</dbReference>
<sequence length="600" mass="67708">MERGATEENEDKPFAILCWPSELCTAPVPAGWIVGWSSSRKRSRYDSHEVIVLNEAIEEEEEWPYHAFVCAVRIDPPKSPHQNRNDPGRPAPKRLQLLAQQSISCSTCVLKTCWNHLDIVGLWSPTNGGRIPSMQHQFPTFKDQKGFPVQLTSQDFNHATVQLLLYERDGGLLYRHEACPTDSFFSGTLLIRLSHALTLLQQIEATVHSPHEFRSSRMHSSDPSTHANVFKSRASIYNFRQYSLLCQHSGNLSTTDIFPIYSFMNAYNQLLGWKDNQTMSNYERAATSLQLRNETWRTLVDAILGTFLGVSLALYIRSATEHGALERVREFHYNTLGASIDWLGKSPVGFKLNERLSENLGRELNTILTIHRSLVQAMFKLEVSADFFATAVLLTGVLLGSSGFFALLHDSFRLATAHLTILATCFRRVYQAELYLLAALWRVFRGKKWNVLRLRTDSMEYDSMQLLLGTILFAVSLFMFTTVLVHHVFFAMLDLVIKGVSAILVGGYWTLHCFPYGQLFSRLRDPGWFVANVYLRDVWTASGSVCTRLSASLTPPEEILTSTLLPLLKRIAGFSFDHAIAIVTGQSRAKSLISNSNPSS</sequence>
<dbReference type="eggNOG" id="KOG1183">
    <property type="taxonomic scope" value="Eukaryota"/>
</dbReference>
<keyword evidence="1" id="KW-1133">Transmembrane helix</keyword>
<dbReference type="GeneID" id="7195886"/>
<dbReference type="AlphaFoldDB" id="B7GAD8"/>
<dbReference type="STRING" id="556484.B7GAD8"/>
<evidence type="ECO:0000256" key="1">
    <source>
        <dbReference type="SAM" id="Phobius"/>
    </source>
</evidence>
<evidence type="ECO:0000313" key="2">
    <source>
        <dbReference type="EMBL" id="EEC44355.1"/>
    </source>
</evidence>
<gene>
    <name evidence="2" type="ORF">PHATRDRAFT_52551</name>
</gene>
<dbReference type="PaxDb" id="2850-Phatr52551"/>
<feature type="transmembrane region" description="Helical" evidence="1">
    <location>
        <begin position="495"/>
        <end position="514"/>
    </location>
</feature>
<reference evidence="3" key="2">
    <citation type="submission" date="2008-08" db="EMBL/GenBank/DDBJ databases">
        <authorList>
            <consortium name="Diatom Consortium"/>
            <person name="Grigoriev I."/>
            <person name="Grimwood J."/>
            <person name="Kuo A."/>
            <person name="Otillar R.P."/>
            <person name="Salamov A."/>
            <person name="Detter J.C."/>
            <person name="Lindquist E."/>
            <person name="Shapiro H."/>
            <person name="Lucas S."/>
            <person name="Glavina del Rio T."/>
            <person name="Pitluck S."/>
            <person name="Rokhsar D."/>
            <person name="Bowler C."/>
        </authorList>
    </citation>
    <scope>GENOME REANNOTATION</scope>
    <source>
        <strain evidence="3">CCAP 1055/1</strain>
    </source>
</reference>